<dbReference type="AlphaFoldDB" id="X1ALN0"/>
<protein>
    <submittedName>
        <fullName evidence="1">Uncharacterized protein</fullName>
    </submittedName>
</protein>
<proteinExistence type="predicted"/>
<comment type="caution">
    <text evidence="1">The sequence shown here is derived from an EMBL/GenBank/DDBJ whole genome shotgun (WGS) entry which is preliminary data.</text>
</comment>
<name>X1ALN0_9ZZZZ</name>
<organism evidence="1">
    <name type="scientific">marine sediment metagenome</name>
    <dbReference type="NCBI Taxonomy" id="412755"/>
    <lineage>
        <taxon>unclassified sequences</taxon>
        <taxon>metagenomes</taxon>
        <taxon>ecological metagenomes</taxon>
    </lineage>
</organism>
<evidence type="ECO:0000313" key="1">
    <source>
        <dbReference type="EMBL" id="GAG83550.1"/>
    </source>
</evidence>
<accession>X1ALN0</accession>
<feature type="non-terminal residue" evidence="1">
    <location>
        <position position="1"/>
    </location>
</feature>
<reference evidence="1" key="1">
    <citation type="journal article" date="2014" name="Front. Microbiol.">
        <title>High frequency of phylogenetically diverse reductive dehalogenase-homologous genes in deep subseafloor sedimentary metagenomes.</title>
        <authorList>
            <person name="Kawai M."/>
            <person name="Futagami T."/>
            <person name="Toyoda A."/>
            <person name="Takaki Y."/>
            <person name="Nishi S."/>
            <person name="Hori S."/>
            <person name="Arai W."/>
            <person name="Tsubouchi T."/>
            <person name="Morono Y."/>
            <person name="Uchiyama I."/>
            <person name="Ito T."/>
            <person name="Fujiyama A."/>
            <person name="Inagaki F."/>
            <person name="Takami H."/>
        </authorList>
    </citation>
    <scope>NUCLEOTIDE SEQUENCE</scope>
    <source>
        <strain evidence="1">Expedition CK06-06</strain>
    </source>
</reference>
<gene>
    <name evidence="1" type="ORF">S01H4_31843</name>
</gene>
<dbReference type="EMBL" id="BART01016582">
    <property type="protein sequence ID" value="GAG83550.1"/>
    <property type="molecule type" value="Genomic_DNA"/>
</dbReference>
<sequence length="144" mass="16753">YWVGDLFGRVENYYDRGTCKLGGVSWQYCSRFLDASIPGAVTKFYAEQGYVIPECRLIKHTSKAFGPKNNYLITISYLEEPPTSDYACDFWKPNSEKPNSGLEYSQLEYIEQFQKNAETSFKILELVGRNCQRQICNRSWKRKA</sequence>